<keyword evidence="11 16" id="KW-1133">Transmembrane helix</keyword>
<name>A0ABD2ETR4_DAUMA</name>
<evidence type="ECO:0000256" key="15">
    <source>
        <dbReference type="ARBA" id="ARBA00033364"/>
    </source>
</evidence>
<keyword evidence="13 16" id="KW-0472">Membrane</keyword>
<comment type="function">
    <text evidence="1">Accessory subunit of the mitochondrial membrane respiratory chain NADH dehydrogenase (Complex I) that is believed not to be involved in catalysis. Complex I functions in the transfer of electrons from NADH to the respiratory chain. The immediate electron acceptor for the enzyme is believed to be ubiquinone.</text>
</comment>
<evidence type="ECO:0000256" key="1">
    <source>
        <dbReference type="ARBA" id="ARBA00003335"/>
    </source>
</evidence>
<evidence type="ECO:0000256" key="3">
    <source>
        <dbReference type="ARBA" id="ARBA00007393"/>
    </source>
</evidence>
<evidence type="ECO:0000256" key="7">
    <source>
        <dbReference type="ARBA" id="ARBA00022660"/>
    </source>
</evidence>
<dbReference type="AlphaFoldDB" id="A0ABD2ETR4"/>
<dbReference type="Pfam" id="PF08040">
    <property type="entry name" value="NADH_oxidored"/>
    <property type="match status" value="1"/>
</dbReference>
<dbReference type="GO" id="GO:0005743">
    <property type="term" value="C:mitochondrial inner membrane"/>
    <property type="evidence" value="ECO:0007669"/>
    <property type="project" value="UniProtKB-SubCell"/>
</dbReference>
<dbReference type="EMBL" id="JBFSEQ010000002">
    <property type="protein sequence ID" value="KAL2789585.1"/>
    <property type="molecule type" value="Genomic_DNA"/>
</dbReference>
<evidence type="ECO:0000256" key="13">
    <source>
        <dbReference type="ARBA" id="ARBA00023136"/>
    </source>
</evidence>
<dbReference type="PROSITE" id="PS51257">
    <property type="entry name" value="PROKAR_LIPOPROTEIN"/>
    <property type="match status" value="1"/>
</dbReference>
<comment type="subunit">
    <text evidence="4">Complex I is composed of 45 different subunits.</text>
</comment>
<evidence type="ECO:0000256" key="8">
    <source>
        <dbReference type="ARBA" id="ARBA00022692"/>
    </source>
</evidence>
<evidence type="ECO:0000256" key="16">
    <source>
        <dbReference type="SAM" id="Phobius"/>
    </source>
</evidence>
<evidence type="ECO:0000256" key="9">
    <source>
        <dbReference type="ARBA" id="ARBA00022792"/>
    </source>
</evidence>
<evidence type="ECO:0000256" key="12">
    <source>
        <dbReference type="ARBA" id="ARBA00023128"/>
    </source>
</evidence>
<keyword evidence="7" id="KW-0679">Respiratory chain</keyword>
<comment type="similarity">
    <text evidence="3">Belongs to the complex I NDUFB1 subunit family.</text>
</comment>
<reference evidence="17 18" key="1">
    <citation type="journal article" date="2024" name="G3 (Bethesda)">
        <title>A hybrid genome assembly of the endangered aye-aye (Daubentonia madagascariensis).</title>
        <authorList>
            <person name="Versoza C.J."/>
            <person name="Pfeifer S.P."/>
        </authorList>
    </citation>
    <scope>NUCLEOTIDE SEQUENCE [LARGE SCALE GENOMIC DNA]</scope>
    <source>
        <strain evidence="17">6821</strain>
    </source>
</reference>
<dbReference type="InterPro" id="IPR012575">
    <property type="entry name" value="NDUB1"/>
</dbReference>
<keyword evidence="10" id="KW-0249">Electron transport</keyword>
<evidence type="ECO:0000256" key="14">
    <source>
        <dbReference type="ARBA" id="ARBA00030377"/>
    </source>
</evidence>
<dbReference type="Proteomes" id="UP001610411">
    <property type="component" value="Unassembled WGS sequence"/>
</dbReference>
<feature type="non-terminal residue" evidence="17">
    <location>
        <position position="46"/>
    </location>
</feature>
<keyword evidence="9" id="KW-0999">Mitochondrion inner membrane</keyword>
<keyword evidence="6" id="KW-0813">Transport</keyword>
<organism evidence="17 18">
    <name type="scientific">Daubentonia madagascariensis</name>
    <name type="common">Aye-aye</name>
    <name type="synonym">Sciurus madagascariensis</name>
    <dbReference type="NCBI Taxonomy" id="31869"/>
    <lineage>
        <taxon>Eukaryota</taxon>
        <taxon>Metazoa</taxon>
        <taxon>Chordata</taxon>
        <taxon>Craniata</taxon>
        <taxon>Vertebrata</taxon>
        <taxon>Euteleostomi</taxon>
        <taxon>Mammalia</taxon>
        <taxon>Eutheria</taxon>
        <taxon>Euarchontoglires</taxon>
        <taxon>Primates</taxon>
        <taxon>Strepsirrhini</taxon>
        <taxon>Chiromyiformes</taxon>
        <taxon>Daubentoniidae</taxon>
        <taxon>Daubentonia</taxon>
    </lineage>
</organism>
<evidence type="ECO:0000256" key="2">
    <source>
        <dbReference type="ARBA" id="ARBA00004298"/>
    </source>
</evidence>
<proteinExistence type="inferred from homology"/>
<sequence length="46" mass="5549">MVKLLQIVRDHWVHILVPMGFVIGCYLDRKNDEKLTAFRNKSMLYR</sequence>
<keyword evidence="8 16" id="KW-0812">Transmembrane</keyword>
<evidence type="ECO:0000256" key="5">
    <source>
        <dbReference type="ARBA" id="ARBA00018678"/>
    </source>
</evidence>
<gene>
    <name evidence="17" type="ORF">WCI35_004507</name>
</gene>
<protein>
    <recommendedName>
        <fullName evidence="5">NADH dehydrogenase [ubiquinone] 1 beta subcomplex subunit 1</fullName>
    </recommendedName>
    <alternativeName>
        <fullName evidence="15">Complex I-MNLL</fullName>
    </alternativeName>
    <alternativeName>
        <fullName evidence="14">NADH-ubiquinone oxidoreductase MNLL subunit</fullName>
    </alternativeName>
</protein>
<evidence type="ECO:0000256" key="11">
    <source>
        <dbReference type="ARBA" id="ARBA00022989"/>
    </source>
</evidence>
<accession>A0ABD2ETR4</accession>
<comment type="subcellular location">
    <subcellularLocation>
        <location evidence="2">Mitochondrion inner membrane</location>
        <topology evidence="2">Single-pass membrane protein</topology>
        <orientation evidence="2">Matrix side</orientation>
    </subcellularLocation>
</comment>
<keyword evidence="12" id="KW-0496">Mitochondrion</keyword>
<comment type="caution">
    <text evidence="17">The sequence shown here is derived from an EMBL/GenBank/DDBJ whole genome shotgun (WGS) entry which is preliminary data.</text>
</comment>
<evidence type="ECO:0000313" key="18">
    <source>
        <dbReference type="Proteomes" id="UP001610411"/>
    </source>
</evidence>
<dbReference type="PANTHER" id="PTHR15222">
    <property type="entry name" value="NADH DEHYDROGENASE [UBIQUINONE] 1 BETA SUBCOMPLEX SUBUNIT 1"/>
    <property type="match status" value="1"/>
</dbReference>
<dbReference type="PANTHER" id="PTHR15222:SF2">
    <property type="entry name" value="NADH DEHYDROGENASE [UBIQUINONE] 1 BETA SUBCOMPLEX SUBUNIT 1"/>
    <property type="match status" value="1"/>
</dbReference>
<evidence type="ECO:0000313" key="17">
    <source>
        <dbReference type="EMBL" id="KAL2789585.1"/>
    </source>
</evidence>
<evidence type="ECO:0000256" key="10">
    <source>
        <dbReference type="ARBA" id="ARBA00022982"/>
    </source>
</evidence>
<feature type="transmembrane region" description="Helical" evidence="16">
    <location>
        <begin position="12"/>
        <end position="29"/>
    </location>
</feature>
<evidence type="ECO:0000256" key="6">
    <source>
        <dbReference type="ARBA" id="ARBA00022448"/>
    </source>
</evidence>
<keyword evidence="18" id="KW-1185">Reference proteome</keyword>
<evidence type="ECO:0000256" key="4">
    <source>
        <dbReference type="ARBA" id="ARBA00011533"/>
    </source>
</evidence>